<reference evidence="3" key="1">
    <citation type="submission" date="2017-02" db="UniProtKB">
        <authorList>
            <consortium name="WormBaseParasite"/>
        </authorList>
    </citation>
    <scope>IDENTIFICATION</scope>
</reference>
<gene>
    <name evidence="1" type="ORF">TCLT_LOCUS3004</name>
</gene>
<evidence type="ECO:0000313" key="2">
    <source>
        <dbReference type="Proteomes" id="UP000276776"/>
    </source>
</evidence>
<protein>
    <submittedName>
        <fullName evidence="1 3">Uncharacterized protein</fullName>
    </submittedName>
</protein>
<dbReference type="EMBL" id="UYYF01000880">
    <property type="protein sequence ID" value="VDM99250.1"/>
    <property type="molecule type" value="Genomic_DNA"/>
</dbReference>
<reference evidence="1 2" key="2">
    <citation type="submission" date="2018-11" db="EMBL/GenBank/DDBJ databases">
        <authorList>
            <consortium name="Pathogen Informatics"/>
        </authorList>
    </citation>
    <scope>NUCLEOTIDE SEQUENCE [LARGE SCALE GENOMIC DNA]</scope>
</reference>
<dbReference type="Proteomes" id="UP000276776">
    <property type="component" value="Unassembled WGS sequence"/>
</dbReference>
<organism evidence="3">
    <name type="scientific">Thelazia callipaeda</name>
    <name type="common">Oriental eyeworm</name>
    <name type="synonym">Parasitic nematode</name>
    <dbReference type="NCBI Taxonomy" id="103827"/>
    <lineage>
        <taxon>Eukaryota</taxon>
        <taxon>Metazoa</taxon>
        <taxon>Ecdysozoa</taxon>
        <taxon>Nematoda</taxon>
        <taxon>Chromadorea</taxon>
        <taxon>Rhabditida</taxon>
        <taxon>Spirurina</taxon>
        <taxon>Spiruromorpha</taxon>
        <taxon>Thelazioidea</taxon>
        <taxon>Thelaziidae</taxon>
        <taxon>Thelazia</taxon>
    </lineage>
</organism>
<dbReference type="WBParaSite" id="TCLT_0000300301-mRNA-1">
    <property type="protein sequence ID" value="TCLT_0000300301-mRNA-1"/>
    <property type="gene ID" value="TCLT_0000300301"/>
</dbReference>
<name>A0A0N5CS03_THECL</name>
<keyword evidence="2" id="KW-1185">Reference proteome</keyword>
<sequence length="66" mass="7168">MPAHLAIQVSLQSGLHIEIESAALAILCNPMPSSTMPSRAWRCSPPYPIPYLTRPNSFGGSVLNNY</sequence>
<accession>A0A0N5CS03</accession>
<evidence type="ECO:0000313" key="1">
    <source>
        <dbReference type="EMBL" id="VDM99250.1"/>
    </source>
</evidence>
<evidence type="ECO:0000313" key="3">
    <source>
        <dbReference type="WBParaSite" id="TCLT_0000300301-mRNA-1"/>
    </source>
</evidence>
<proteinExistence type="predicted"/>
<dbReference type="AlphaFoldDB" id="A0A0N5CS03"/>